<evidence type="ECO:0000313" key="3">
    <source>
        <dbReference type="Proteomes" id="UP001217838"/>
    </source>
</evidence>
<dbReference type="RefSeq" id="WP_271999817.1">
    <property type="nucleotide sequence ID" value="NZ_JAQNDN010000010.1"/>
</dbReference>
<dbReference type="SUPFAM" id="SSF160631">
    <property type="entry name" value="SMI1/KNR4-like"/>
    <property type="match status" value="1"/>
</dbReference>
<evidence type="ECO:0000259" key="1">
    <source>
        <dbReference type="SMART" id="SM00860"/>
    </source>
</evidence>
<keyword evidence="3" id="KW-1185">Reference proteome</keyword>
<dbReference type="Gene3D" id="3.40.1580.10">
    <property type="entry name" value="SMI1/KNR4-like"/>
    <property type="match status" value="1"/>
</dbReference>
<organism evidence="2 3">
    <name type="scientific">Nannocystis radixulma</name>
    <dbReference type="NCBI Taxonomy" id="2995305"/>
    <lineage>
        <taxon>Bacteria</taxon>
        <taxon>Pseudomonadati</taxon>
        <taxon>Myxococcota</taxon>
        <taxon>Polyangia</taxon>
        <taxon>Nannocystales</taxon>
        <taxon>Nannocystaceae</taxon>
        <taxon>Nannocystis</taxon>
    </lineage>
</organism>
<gene>
    <name evidence="2" type="ORF">POL58_19810</name>
</gene>
<accession>A0ABT5B8F3</accession>
<dbReference type="InterPro" id="IPR018958">
    <property type="entry name" value="Knr4/Smi1-like_dom"/>
</dbReference>
<dbReference type="Proteomes" id="UP001217838">
    <property type="component" value="Unassembled WGS sequence"/>
</dbReference>
<proteinExistence type="predicted"/>
<protein>
    <submittedName>
        <fullName evidence="2">SMI1/KNR4 family protein</fullName>
    </submittedName>
</protein>
<reference evidence="2 3" key="1">
    <citation type="submission" date="2022-11" db="EMBL/GenBank/DDBJ databases">
        <title>Minimal conservation of predation-associated metabolite biosynthetic gene clusters underscores biosynthetic potential of Myxococcota including descriptions for ten novel species: Archangium lansinium sp. nov., Myxococcus landrumus sp. nov., Nannocystis bai.</title>
        <authorList>
            <person name="Ahearne A."/>
            <person name="Stevens C."/>
            <person name="Dowd S."/>
        </authorList>
    </citation>
    <scope>NUCLEOTIDE SEQUENCE [LARGE SCALE GENOMIC DNA]</scope>
    <source>
        <strain evidence="2 3">NCELM</strain>
    </source>
</reference>
<evidence type="ECO:0000313" key="2">
    <source>
        <dbReference type="EMBL" id="MDC0670008.1"/>
    </source>
</evidence>
<comment type="caution">
    <text evidence="2">The sequence shown here is derived from an EMBL/GenBank/DDBJ whole genome shotgun (WGS) entry which is preliminary data.</text>
</comment>
<dbReference type="SMART" id="SM00860">
    <property type="entry name" value="SMI1_KNR4"/>
    <property type="match status" value="1"/>
</dbReference>
<feature type="domain" description="Knr4/Smi1-like" evidence="1">
    <location>
        <begin position="23"/>
        <end position="140"/>
    </location>
</feature>
<dbReference type="EMBL" id="JAQNDN010000010">
    <property type="protein sequence ID" value="MDC0670008.1"/>
    <property type="molecule type" value="Genomic_DNA"/>
</dbReference>
<dbReference type="InterPro" id="IPR037883">
    <property type="entry name" value="Knr4/Smi1-like_sf"/>
</dbReference>
<sequence length="165" mass="18241">MLLEPHDDRRLAALLARFKPIVPGRRGDPDALERAWGVPLPPSFRGFLTATDGGSLVGSGGVLELWSTRSNLALWREDYRAFKSTPGARVVFFASDGGGSEYLFDVDDWYGCGRYAVLVADRGSDNTEHVAPSFYAALERLADGPRRDYERDLLARPRPPGSERT</sequence>
<dbReference type="Pfam" id="PF09346">
    <property type="entry name" value="SMI1_KNR4"/>
    <property type="match status" value="1"/>
</dbReference>
<name>A0ABT5B8F3_9BACT</name>